<dbReference type="InterPro" id="IPR052416">
    <property type="entry name" value="GTF3C_component"/>
</dbReference>
<name>A0ABR2YMB1_9CHLO</name>
<comment type="caution">
    <text evidence="5">The sequence shown here is derived from an EMBL/GenBank/DDBJ whole genome shotgun (WGS) entry which is preliminary data.</text>
</comment>
<dbReference type="SUPFAM" id="SSF50978">
    <property type="entry name" value="WD40 repeat-like"/>
    <property type="match status" value="1"/>
</dbReference>
<sequence>MVLTGAALEVGNSSITAREAQAYCGAYHTFSAPLNLPVHRQESAQLPATILPLFGAAQALGNGREEYAGAPVTEAPTSSQRGGTSAVAFCGGPIWSLDWCPFQQRNAQYLAVAAHSKARERNVIGSSSRHGRLGLLAVVLGSGELHLLSVPDPYTAPAAAQDQPAGTSTLISGDTSGLSASQFVRLQPEASAAASAVGGSLPNVAEWLPRAPHDLLLVGFWDGTVALWRVLGSETKEALRMELLLHMPAQDGPVRGLAWAPPEVATAAGDRAERHLFATVGHSHKLRIWDTRNLYSPLLEAPLQAHWKLGVEWLADPAGVVIAEDGGSLRWMDLNPFNRTSRMSPNTNISGGQGTVWCVHCQPGGRRIAYAGADGEVAVVGLERDMAAQPHSVLAGFRWEAGVLTVLDRTELAGGSRVAAGSRAQSRMSVSEEAIHRVRWSCAPPEPEAAEAGSNLPGPSAEPAHRGPRKEQLGREQPPALLACGGAAGVLLIVRV</sequence>
<evidence type="ECO:0008006" key="7">
    <source>
        <dbReference type="Google" id="ProtNLM"/>
    </source>
</evidence>
<evidence type="ECO:0000313" key="6">
    <source>
        <dbReference type="Proteomes" id="UP001491310"/>
    </source>
</evidence>
<feature type="region of interest" description="Disordered" evidence="4">
    <location>
        <begin position="446"/>
        <end position="476"/>
    </location>
</feature>
<dbReference type="Proteomes" id="UP001491310">
    <property type="component" value="Unassembled WGS sequence"/>
</dbReference>
<reference evidence="5 6" key="1">
    <citation type="journal article" date="2024" name="Nat. Commun.">
        <title>Phylogenomics reveals the evolutionary origins of lichenization in chlorophyte algae.</title>
        <authorList>
            <person name="Puginier C."/>
            <person name="Libourel C."/>
            <person name="Otte J."/>
            <person name="Skaloud P."/>
            <person name="Haon M."/>
            <person name="Grisel S."/>
            <person name="Petersen M."/>
            <person name="Berrin J.G."/>
            <person name="Delaux P.M."/>
            <person name="Dal Grande F."/>
            <person name="Keller J."/>
        </authorList>
    </citation>
    <scope>NUCLEOTIDE SEQUENCE [LARGE SCALE GENOMIC DNA]</scope>
    <source>
        <strain evidence="5 6">SAG 216-7</strain>
    </source>
</reference>
<dbReference type="InterPro" id="IPR036322">
    <property type="entry name" value="WD40_repeat_dom_sf"/>
</dbReference>
<proteinExistence type="predicted"/>
<dbReference type="SMART" id="SM00320">
    <property type="entry name" value="WD40"/>
    <property type="match status" value="2"/>
</dbReference>
<feature type="compositionally biased region" description="Basic and acidic residues" evidence="4">
    <location>
        <begin position="463"/>
        <end position="474"/>
    </location>
</feature>
<dbReference type="EMBL" id="JALJOT010000008">
    <property type="protein sequence ID" value="KAK9908112.1"/>
    <property type="molecule type" value="Genomic_DNA"/>
</dbReference>
<dbReference type="PANTHER" id="PTHR15052:SF2">
    <property type="entry name" value="GENERAL TRANSCRIPTION FACTOR 3C POLYPEPTIDE 2"/>
    <property type="match status" value="1"/>
</dbReference>
<dbReference type="InterPro" id="IPR015943">
    <property type="entry name" value="WD40/YVTN_repeat-like_dom_sf"/>
</dbReference>
<comment type="subcellular location">
    <subcellularLocation>
        <location evidence="1">Nucleus</location>
    </subcellularLocation>
</comment>
<evidence type="ECO:0000256" key="3">
    <source>
        <dbReference type="ARBA" id="ARBA00023242"/>
    </source>
</evidence>
<keyword evidence="3" id="KW-0539">Nucleus</keyword>
<dbReference type="PANTHER" id="PTHR15052">
    <property type="entry name" value="RNA POLYMERASE III TRANSCRIPTION INITIATION FACTOR COMPLEX SUBUNIT"/>
    <property type="match status" value="1"/>
</dbReference>
<keyword evidence="6" id="KW-1185">Reference proteome</keyword>
<dbReference type="InterPro" id="IPR001680">
    <property type="entry name" value="WD40_rpt"/>
</dbReference>
<evidence type="ECO:0000256" key="4">
    <source>
        <dbReference type="SAM" id="MobiDB-lite"/>
    </source>
</evidence>
<evidence type="ECO:0000256" key="1">
    <source>
        <dbReference type="ARBA" id="ARBA00004123"/>
    </source>
</evidence>
<organism evidence="5 6">
    <name type="scientific">Coccomyxa subellipsoidea</name>
    <dbReference type="NCBI Taxonomy" id="248742"/>
    <lineage>
        <taxon>Eukaryota</taxon>
        <taxon>Viridiplantae</taxon>
        <taxon>Chlorophyta</taxon>
        <taxon>core chlorophytes</taxon>
        <taxon>Trebouxiophyceae</taxon>
        <taxon>Trebouxiophyceae incertae sedis</taxon>
        <taxon>Coccomyxaceae</taxon>
        <taxon>Coccomyxa</taxon>
    </lineage>
</organism>
<evidence type="ECO:0000313" key="5">
    <source>
        <dbReference type="EMBL" id="KAK9908112.1"/>
    </source>
</evidence>
<evidence type="ECO:0000256" key="2">
    <source>
        <dbReference type="ARBA" id="ARBA00023163"/>
    </source>
</evidence>
<accession>A0ABR2YMB1</accession>
<keyword evidence="2" id="KW-0804">Transcription</keyword>
<dbReference type="Gene3D" id="2.130.10.10">
    <property type="entry name" value="YVTN repeat-like/Quinoprotein amine dehydrogenase"/>
    <property type="match status" value="1"/>
</dbReference>
<gene>
    <name evidence="5" type="ORF">WJX75_002889</name>
</gene>
<protein>
    <recommendedName>
        <fullName evidence="7">WD40 repeat-like protein</fullName>
    </recommendedName>
</protein>